<feature type="transmembrane region" description="Helical" evidence="1">
    <location>
        <begin position="221"/>
        <end position="240"/>
    </location>
</feature>
<sequence length="571" mass="63917">MIKKKVLKESIPFLFIFLASLLILNTFILLPIKLPWDAYYHLSRVNNLSSGLLQFLYPQNFLTNSRIGSITNVFYPSVNMQLIVNLIPKISTNPLFIYKAFIILEFFFSAVIAYIILHFKIKSSILIATPLSILWATFLLTTVQGGDALGLMAIPAFAYGLENLTKNKGYVFVSIGLILSFYGHLITSILTIGTLLGFYLISLMSDSDRLRVTINIVKSGIISSLGAAVILVPITVISFSNKIHTPEASVQTFKTWIQSLDFFSSPTLITIALVIAAGISISKQISRGQIIALFIAIAGTSATCWTNFASSTPLLIIQMPVRIFYYGLFLLLFFTMINMSQTKLSKNAIRVLCFSVIPAILVVMFTIHDNLSPSIDNEGHLEVSTSQDIKDYVSEEKDGYDIMSLKAFSYSTARNDSFWQLMNYSDYAPKSALANSNSSMLLSDKKGRQIAKHLIVTSTGQNIKTIKFKASPDTISFYSTEKIAKEDLKLPILGYNGTVITVMINNKKINHSIKDGQIHIHQKLSLDDKVTVKQSIPAWEIIPFIISVLTWLFLLLNNNWFKTYLSKKIKY</sequence>
<keyword evidence="3" id="KW-1185">Reference proteome</keyword>
<accession>A0ABS5QRH8</accession>
<comment type="caution">
    <text evidence="2">The sequence shown here is derived from an EMBL/GenBank/DDBJ whole genome shotgun (WGS) entry which is preliminary data.</text>
</comment>
<name>A0ABS5QRH8_9LACO</name>
<keyword evidence="1" id="KW-0472">Membrane</keyword>
<feature type="transmembrane region" description="Helical" evidence="1">
    <location>
        <begin position="131"/>
        <end position="158"/>
    </location>
</feature>
<dbReference type="Proteomes" id="UP000735205">
    <property type="component" value="Unassembled WGS sequence"/>
</dbReference>
<organism evidence="2 3">
    <name type="scientific">Fructobacillus papyrifericola</name>
    <dbReference type="NCBI Taxonomy" id="2713172"/>
    <lineage>
        <taxon>Bacteria</taxon>
        <taxon>Bacillati</taxon>
        <taxon>Bacillota</taxon>
        <taxon>Bacilli</taxon>
        <taxon>Lactobacillales</taxon>
        <taxon>Lactobacillaceae</taxon>
        <taxon>Fructobacillus</taxon>
    </lineage>
</organism>
<reference evidence="2 3" key="1">
    <citation type="submission" date="2020-02" db="EMBL/GenBank/DDBJ databases">
        <title>Fructobacillus sp. isolated from paper mulberry of Taiwan.</title>
        <authorList>
            <person name="Lin S.-T."/>
        </authorList>
    </citation>
    <scope>NUCLEOTIDE SEQUENCE [LARGE SCALE GENOMIC DNA]</scope>
    <source>
        <strain evidence="2 3">M1-21</strain>
    </source>
</reference>
<feature type="transmembrane region" description="Helical" evidence="1">
    <location>
        <begin position="291"/>
        <end position="309"/>
    </location>
</feature>
<feature type="transmembrane region" description="Helical" evidence="1">
    <location>
        <begin position="315"/>
        <end position="337"/>
    </location>
</feature>
<feature type="transmembrane region" description="Helical" evidence="1">
    <location>
        <begin position="541"/>
        <end position="561"/>
    </location>
</feature>
<feature type="transmembrane region" description="Helical" evidence="1">
    <location>
        <begin position="260"/>
        <end position="279"/>
    </location>
</feature>
<evidence type="ECO:0000256" key="1">
    <source>
        <dbReference type="SAM" id="Phobius"/>
    </source>
</evidence>
<gene>
    <name evidence="2" type="ORF">G6R28_00895</name>
</gene>
<proteinExistence type="predicted"/>
<evidence type="ECO:0000313" key="3">
    <source>
        <dbReference type="Proteomes" id="UP000735205"/>
    </source>
</evidence>
<evidence type="ECO:0008006" key="4">
    <source>
        <dbReference type="Google" id="ProtNLM"/>
    </source>
</evidence>
<protein>
    <recommendedName>
        <fullName evidence="4">YfhO family protein</fullName>
    </recommendedName>
</protein>
<keyword evidence="1" id="KW-0812">Transmembrane</keyword>
<feature type="transmembrane region" description="Helical" evidence="1">
    <location>
        <begin position="170"/>
        <end position="201"/>
    </location>
</feature>
<feature type="transmembrane region" description="Helical" evidence="1">
    <location>
        <begin position="96"/>
        <end position="119"/>
    </location>
</feature>
<dbReference type="EMBL" id="JAAMFJ010000001">
    <property type="protein sequence ID" value="MBS9335793.1"/>
    <property type="molecule type" value="Genomic_DNA"/>
</dbReference>
<evidence type="ECO:0000313" key="2">
    <source>
        <dbReference type="EMBL" id="MBS9335793.1"/>
    </source>
</evidence>
<dbReference type="RefSeq" id="WP_213792365.1">
    <property type="nucleotide sequence ID" value="NZ_JAAMFJ010000001.1"/>
</dbReference>
<feature type="transmembrane region" description="Helical" evidence="1">
    <location>
        <begin position="349"/>
        <end position="367"/>
    </location>
</feature>
<keyword evidence="1" id="KW-1133">Transmembrane helix</keyword>
<feature type="transmembrane region" description="Helical" evidence="1">
    <location>
        <begin position="12"/>
        <end position="32"/>
    </location>
</feature>